<keyword evidence="4" id="KW-1005">Bacterial flagellum biogenesis</keyword>
<dbReference type="EMBL" id="JAOWKX010000006">
    <property type="protein sequence ID" value="MCV2885492.1"/>
    <property type="molecule type" value="Genomic_DNA"/>
</dbReference>
<feature type="domain" description="Anti-sigma-28 factor FlgM C-terminal" evidence="10">
    <location>
        <begin position="52"/>
        <end position="103"/>
    </location>
</feature>
<evidence type="ECO:0000313" key="12">
    <source>
        <dbReference type="Proteomes" id="UP001652504"/>
    </source>
</evidence>
<feature type="compositionally biased region" description="Low complexity" evidence="9">
    <location>
        <begin position="1"/>
        <end position="48"/>
    </location>
</feature>
<evidence type="ECO:0000256" key="9">
    <source>
        <dbReference type="SAM" id="MobiDB-lite"/>
    </source>
</evidence>
<evidence type="ECO:0000256" key="3">
    <source>
        <dbReference type="ARBA" id="ARBA00022491"/>
    </source>
</evidence>
<keyword evidence="12" id="KW-1185">Reference proteome</keyword>
<name>A0ABT3A9Y0_9ALTE</name>
<dbReference type="Pfam" id="PF04316">
    <property type="entry name" value="FlgM"/>
    <property type="match status" value="1"/>
</dbReference>
<keyword evidence="5" id="KW-0805">Transcription regulation</keyword>
<accession>A0ABT3A9Y0</accession>
<evidence type="ECO:0000256" key="5">
    <source>
        <dbReference type="ARBA" id="ARBA00023015"/>
    </source>
</evidence>
<dbReference type="SUPFAM" id="SSF101498">
    <property type="entry name" value="Anti-sigma factor FlgM"/>
    <property type="match status" value="1"/>
</dbReference>
<evidence type="ECO:0000313" key="11">
    <source>
        <dbReference type="EMBL" id="MCV2885492.1"/>
    </source>
</evidence>
<keyword evidence="11" id="KW-0966">Cell projection</keyword>
<organism evidence="11 12">
    <name type="scientific">Fluctibacter corallii</name>
    <dbReference type="NCBI Taxonomy" id="2984329"/>
    <lineage>
        <taxon>Bacteria</taxon>
        <taxon>Pseudomonadati</taxon>
        <taxon>Pseudomonadota</taxon>
        <taxon>Gammaproteobacteria</taxon>
        <taxon>Alteromonadales</taxon>
        <taxon>Alteromonadaceae</taxon>
        <taxon>Fluctibacter</taxon>
    </lineage>
</organism>
<dbReference type="NCBIfam" id="TIGR03824">
    <property type="entry name" value="FlgM_jcvi"/>
    <property type="match status" value="1"/>
</dbReference>
<evidence type="ECO:0000256" key="4">
    <source>
        <dbReference type="ARBA" id="ARBA00022795"/>
    </source>
</evidence>
<proteinExistence type="inferred from homology"/>
<evidence type="ECO:0000256" key="8">
    <source>
        <dbReference type="ARBA" id="ARBA00030117"/>
    </source>
</evidence>
<dbReference type="InterPro" id="IPR035890">
    <property type="entry name" value="Anti-sigma-28_factor_FlgM_sf"/>
</dbReference>
<gene>
    <name evidence="11" type="primary">flgM</name>
    <name evidence="11" type="ORF">OE749_12375</name>
</gene>
<evidence type="ECO:0000256" key="2">
    <source>
        <dbReference type="ARBA" id="ARBA00017823"/>
    </source>
</evidence>
<comment type="function">
    <text evidence="7">Responsible for the coupling of flagellin expression to flagellar assembly by preventing expression of the flagellin genes when a component of the middle class of proteins is defective. It negatively regulates flagellar genes by inhibiting the activity of FliA by directly binding to FliA.</text>
</comment>
<dbReference type="Proteomes" id="UP001652504">
    <property type="component" value="Unassembled WGS sequence"/>
</dbReference>
<comment type="similarity">
    <text evidence="1">Belongs to the FlgM family.</text>
</comment>
<feature type="compositionally biased region" description="Polar residues" evidence="9">
    <location>
        <begin position="49"/>
        <end position="68"/>
    </location>
</feature>
<dbReference type="RefSeq" id="WP_263712782.1">
    <property type="nucleotide sequence ID" value="NZ_JAOWKX010000006.1"/>
</dbReference>
<evidence type="ECO:0000256" key="1">
    <source>
        <dbReference type="ARBA" id="ARBA00005322"/>
    </source>
</evidence>
<dbReference type="InterPro" id="IPR031316">
    <property type="entry name" value="FlgM_C"/>
</dbReference>
<keyword evidence="11" id="KW-0282">Flagellum</keyword>
<comment type="caution">
    <text evidence="11">The sequence shown here is derived from an EMBL/GenBank/DDBJ whole genome shotgun (WGS) entry which is preliminary data.</text>
</comment>
<sequence length="115" mass="12414">MAINNINGGINKAPIDNQKLNQQQQAQNQTANQQAAAATQKAQVATTAPRTDSVSLTQSAQQLSQVQKRSSDAPVNQEKVDKLKKAIQSGEYKVNPEALAQKISTLEGEIFGLKR</sequence>
<evidence type="ECO:0000256" key="6">
    <source>
        <dbReference type="ARBA" id="ARBA00023163"/>
    </source>
</evidence>
<dbReference type="InterPro" id="IPR007412">
    <property type="entry name" value="FlgM"/>
</dbReference>
<keyword evidence="3" id="KW-0678">Repressor</keyword>
<keyword evidence="6" id="KW-0804">Transcription</keyword>
<feature type="region of interest" description="Disordered" evidence="9">
    <location>
        <begin position="1"/>
        <end position="80"/>
    </location>
</feature>
<keyword evidence="11" id="KW-0969">Cilium</keyword>
<evidence type="ECO:0000259" key="10">
    <source>
        <dbReference type="Pfam" id="PF04316"/>
    </source>
</evidence>
<reference evidence="11 12" key="1">
    <citation type="submission" date="2022-10" db="EMBL/GenBank/DDBJ databases">
        <title>Aestuariibacter sp. AA17 isolated from Montipora capitata coral fragment.</title>
        <authorList>
            <person name="Emsley S.A."/>
            <person name="Pfannmuller K.M."/>
            <person name="Loughran R.M."/>
            <person name="Shlafstein M."/>
            <person name="Papke E."/>
            <person name="Saw J.H."/>
            <person name="Ushijima B."/>
            <person name="Videau P."/>
        </authorList>
    </citation>
    <scope>NUCLEOTIDE SEQUENCE [LARGE SCALE GENOMIC DNA]</scope>
    <source>
        <strain evidence="11 12">AA17</strain>
    </source>
</reference>
<evidence type="ECO:0000256" key="7">
    <source>
        <dbReference type="ARBA" id="ARBA00024739"/>
    </source>
</evidence>
<protein>
    <recommendedName>
        <fullName evidence="2">Negative regulator of flagellin synthesis</fullName>
    </recommendedName>
    <alternativeName>
        <fullName evidence="8">Anti-sigma-28 factor</fullName>
    </alternativeName>
</protein>